<comment type="catalytic activity">
    <reaction evidence="4">
        <text>RX + glutathione = an S-substituted glutathione + a halide anion + H(+)</text>
        <dbReference type="Rhea" id="RHEA:16437"/>
        <dbReference type="ChEBI" id="CHEBI:15378"/>
        <dbReference type="ChEBI" id="CHEBI:16042"/>
        <dbReference type="ChEBI" id="CHEBI:17792"/>
        <dbReference type="ChEBI" id="CHEBI:57925"/>
        <dbReference type="ChEBI" id="CHEBI:90779"/>
        <dbReference type="EC" id="2.5.1.18"/>
    </reaction>
</comment>
<dbReference type="InterPro" id="IPR040079">
    <property type="entry name" value="Glutathione_S-Trfase"/>
</dbReference>
<dbReference type="AlphaFoldDB" id="A0AAV5TKX4"/>
<dbReference type="EC" id="2.5.1.18" evidence="1"/>
<protein>
    <recommendedName>
        <fullName evidence="1">glutathione transferase</fullName>
        <ecNumber evidence="1">2.5.1.18</ecNumber>
    </recommendedName>
</protein>
<evidence type="ECO:0000256" key="2">
    <source>
        <dbReference type="ARBA" id="ARBA00022679"/>
    </source>
</evidence>
<dbReference type="GO" id="GO:0006749">
    <property type="term" value="P:glutathione metabolic process"/>
    <property type="evidence" value="ECO:0007669"/>
    <property type="project" value="TreeGrafter"/>
</dbReference>
<dbReference type="EMBL" id="BTSX01000004">
    <property type="protein sequence ID" value="GMS94966.1"/>
    <property type="molecule type" value="Genomic_DNA"/>
</dbReference>
<accession>A0AAV5TKX4</accession>
<name>A0AAV5TKX4_9BILA</name>
<evidence type="ECO:0000313" key="7">
    <source>
        <dbReference type="Proteomes" id="UP001432027"/>
    </source>
</evidence>
<dbReference type="CDD" id="cd03039">
    <property type="entry name" value="GST_N_Sigma_like"/>
    <property type="match status" value="1"/>
</dbReference>
<dbReference type="Gene3D" id="1.20.1050.130">
    <property type="match status" value="1"/>
</dbReference>
<dbReference type="Pfam" id="PF02798">
    <property type="entry name" value="GST_N"/>
    <property type="match status" value="1"/>
</dbReference>
<dbReference type="InterPro" id="IPR004045">
    <property type="entry name" value="Glutathione_S-Trfase_N"/>
</dbReference>
<dbReference type="PANTHER" id="PTHR11571">
    <property type="entry name" value="GLUTATHIONE S-TRANSFERASE"/>
    <property type="match status" value="1"/>
</dbReference>
<dbReference type="PANTHER" id="PTHR11571:SF224">
    <property type="entry name" value="HEMATOPOIETIC PROSTAGLANDIN D SYNTHASE"/>
    <property type="match status" value="1"/>
</dbReference>
<evidence type="ECO:0000256" key="1">
    <source>
        <dbReference type="ARBA" id="ARBA00012452"/>
    </source>
</evidence>
<evidence type="ECO:0000256" key="3">
    <source>
        <dbReference type="ARBA" id="ARBA00038317"/>
    </source>
</evidence>
<dbReference type="FunFam" id="3.40.30.10:FF:000189">
    <property type="entry name" value="Glutathione S-Transferase"/>
    <property type="match status" value="1"/>
</dbReference>
<dbReference type="InterPro" id="IPR036249">
    <property type="entry name" value="Thioredoxin-like_sf"/>
</dbReference>
<comment type="similarity">
    <text evidence="3">Belongs to the GST superfamily. Sigma family.</text>
</comment>
<keyword evidence="2" id="KW-0808">Transferase</keyword>
<reference evidence="6" key="1">
    <citation type="submission" date="2023-10" db="EMBL/GenBank/DDBJ databases">
        <title>Genome assembly of Pristionchus species.</title>
        <authorList>
            <person name="Yoshida K."/>
            <person name="Sommer R.J."/>
        </authorList>
    </citation>
    <scope>NUCLEOTIDE SEQUENCE</scope>
    <source>
        <strain evidence="6">RS0144</strain>
    </source>
</reference>
<evidence type="ECO:0000256" key="4">
    <source>
        <dbReference type="ARBA" id="ARBA00047960"/>
    </source>
</evidence>
<evidence type="ECO:0000313" key="6">
    <source>
        <dbReference type="EMBL" id="GMS94966.1"/>
    </source>
</evidence>
<dbReference type="SUPFAM" id="SSF52833">
    <property type="entry name" value="Thioredoxin-like"/>
    <property type="match status" value="1"/>
</dbReference>
<keyword evidence="7" id="KW-1185">Reference proteome</keyword>
<dbReference type="PROSITE" id="PS50404">
    <property type="entry name" value="GST_NTER"/>
    <property type="match status" value="1"/>
</dbReference>
<dbReference type="SFLD" id="SFLDS00019">
    <property type="entry name" value="Glutathione_Transferase_(cytos"/>
    <property type="match status" value="1"/>
</dbReference>
<dbReference type="GO" id="GO:0004364">
    <property type="term" value="F:glutathione transferase activity"/>
    <property type="evidence" value="ECO:0007669"/>
    <property type="project" value="UniProtKB-EC"/>
</dbReference>
<evidence type="ECO:0000259" key="5">
    <source>
        <dbReference type="PROSITE" id="PS50404"/>
    </source>
</evidence>
<gene>
    <name evidence="6" type="ORF">PENTCL1PPCAC_17141</name>
</gene>
<sequence length="87" mass="10138">MPTYKLSYFDIRGLGEVARQLLHLSGNPFEDDRIQMEDWERRKKDTPFGQLPVLEVDGMPLATSLAINRFLAKKFREHPLFFDAVNV</sequence>
<dbReference type="Proteomes" id="UP001432027">
    <property type="component" value="Unassembled WGS sequence"/>
</dbReference>
<proteinExistence type="inferred from homology"/>
<comment type="caution">
    <text evidence="6">The sequence shown here is derived from an EMBL/GenBank/DDBJ whole genome shotgun (WGS) entry which is preliminary data.</text>
</comment>
<feature type="domain" description="GST N-terminal" evidence="5">
    <location>
        <begin position="2"/>
        <end position="79"/>
    </location>
</feature>
<dbReference type="InterPro" id="IPR050213">
    <property type="entry name" value="GST_superfamily"/>
</dbReference>
<organism evidence="6 7">
    <name type="scientific">Pristionchus entomophagus</name>
    <dbReference type="NCBI Taxonomy" id="358040"/>
    <lineage>
        <taxon>Eukaryota</taxon>
        <taxon>Metazoa</taxon>
        <taxon>Ecdysozoa</taxon>
        <taxon>Nematoda</taxon>
        <taxon>Chromadorea</taxon>
        <taxon>Rhabditida</taxon>
        <taxon>Rhabditina</taxon>
        <taxon>Diplogasteromorpha</taxon>
        <taxon>Diplogasteroidea</taxon>
        <taxon>Neodiplogasteridae</taxon>
        <taxon>Pristionchus</taxon>
    </lineage>
</organism>